<dbReference type="OrthoDB" id="6120168at2"/>
<feature type="transmembrane region" description="Helical" evidence="1">
    <location>
        <begin position="6"/>
        <end position="22"/>
    </location>
</feature>
<name>A0A4R1GBM8_9GAMM</name>
<evidence type="ECO:0000313" key="2">
    <source>
        <dbReference type="EMBL" id="TCK04100.1"/>
    </source>
</evidence>
<protein>
    <submittedName>
        <fullName evidence="2">Uncharacterized protein</fullName>
    </submittedName>
</protein>
<proteinExistence type="predicted"/>
<comment type="caution">
    <text evidence="2">The sequence shown here is derived from an EMBL/GenBank/DDBJ whole genome shotgun (WGS) entry which is preliminary data.</text>
</comment>
<sequence>MTELLPSLITLAGFLIPAAILVKRRKARSAGEITHSLLIALFCMFGGLVFAGALISLLGESPAVLNSIFVVIGALICVIGQQWFQRKRA</sequence>
<evidence type="ECO:0000313" key="3">
    <source>
        <dbReference type="Proteomes" id="UP000294546"/>
    </source>
</evidence>
<keyword evidence="1" id="KW-0472">Membrane</keyword>
<accession>A0A4R1GBM8</accession>
<keyword evidence="1" id="KW-1133">Transmembrane helix</keyword>
<evidence type="ECO:0000256" key="1">
    <source>
        <dbReference type="SAM" id="Phobius"/>
    </source>
</evidence>
<gene>
    <name evidence="2" type="ORF">CLV83_3515</name>
</gene>
<reference evidence="2 3" key="1">
    <citation type="submission" date="2019-03" db="EMBL/GenBank/DDBJ databases">
        <title>Genomic Encyclopedia of Archaeal and Bacterial Type Strains, Phase II (KMG-II): from individual species to whole genera.</title>
        <authorList>
            <person name="Goeker M."/>
        </authorList>
    </citation>
    <scope>NUCLEOTIDE SEQUENCE [LARGE SCALE GENOMIC DNA]</scope>
    <source>
        <strain evidence="2 3">DSM 27697</strain>
    </source>
</reference>
<organism evidence="2 3">
    <name type="scientific">Marinobacterium mangrovicola</name>
    <dbReference type="NCBI Taxonomy" id="1476959"/>
    <lineage>
        <taxon>Bacteria</taxon>
        <taxon>Pseudomonadati</taxon>
        <taxon>Pseudomonadota</taxon>
        <taxon>Gammaproteobacteria</taxon>
        <taxon>Oceanospirillales</taxon>
        <taxon>Oceanospirillaceae</taxon>
        <taxon>Marinobacterium</taxon>
    </lineage>
</organism>
<dbReference type="RefSeq" id="WP_132295450.1">
    <property type="nucleotide sequence ID" value="NZ_SMFU01000011.1"/>
</dbReference>
<feature type="transmembrane region" description="Helical" evidence="1">
    <location>
        <begin position="64"/>
        <end position="84"/>
    </location>
</feature>
<dbReference type="AlphaFoldDB" id="A0A4R1GBM8"/>
<keyword evidence="3" id="KW-1185">Reference proteome</keyword>
<feature type="transmembrane region" description="Helical" evidence="1">
    <location>
        <begin position="34"/>
        <end position="58"/>
    </location>
</feature>
<keyword evidence="1" id="KW-0812">Transmembrane</keyword>
<dbReference type="Proteomes" id="UP000294546">
    <property type="component" value="Unassembled WGS sequence"/>
</dbReference>
<dbReference type="EMBL" id="SMFU01000011">
    <property type="protein sequence ID" value="TCK04100.1"/>
    <property type="molecule type" value="Genomic_DNA"/>
</dbReference>